<evidence type="ECO:0000256" key="6">
    <source>
        <dbReference type="ARBA" id="ARBA00022777"/>
    </source>
</evidence>
<dbReference type="PRINTS" id="PR00344">
    <property type="entry name" value="BCTRLSENSOR"/>
</dbReference>
<name>A0A655PUV9_VIBCL</name>
<comment type="catalytic activity">
    <reaction evidence="1">
        <text>ATP + protein L-histidine = ADP + protein N-phospho-L-histidine.</text>
        <dbReference type="EC" id="2.7.13.3"/>
    </reaction>
</comment>
<dbReference type="GO" id="GO:0006935">
    <property type="term" value="P:chemotaxis"/>
    <property type="evidence" value="ECO:0007669"/>
    <property type="project" value="InterPro"/>
</dbReference>
<dbReference type="SUPFAM" id="SSF47384">
    <property type="entry name" value="Homodimeric domain of signal transducing histidine kinase"/>
    <property type="match status" value="1"/>
</dbReference>
<dbReference type="SMART" id="SM01231">
    <property type="entry name" value="H-kinase_dim"/>
    <property type="match status" value="1"/>
</dbReference>
<evidence type="ECO:0000259" key="8">
    <source>
        <dbReference type="PROSITE" id="PS50109"/>
    </source>
</evidence>
<keyword evidence="6" id="KW-0418">Kinase</keyword>
<dbReference type="Gene3D" id="1.10.287.560">
    <property type="entry name" value="Histidine kinase CheA-like, homodimeric domain"/>
    <property type="match status" value="1"/>
</dbReference>
<dbReference type="Pfam" id="PF02518">
    <property type="entry name" value="HATPase_c"/>
    <property type="match status" value="1"/>
</dbReference>
<dbReference type="SMART" id="SM00387">
    <property type="entry name" value="HATPase_c"/>
    <property type="match status" value="1"/>
</dbReference>
<dbReference type="InterPro" id="IPR036097">
    <property type="entry name" value="HisK_dim/P_sf"/>
</dbReference>
<dbReference type="InterPro" id="IPR037006">
    <property type="entry name" value="CheA-like_homodim_sf"/>
</dbReference>
<evidence type="ECO:0000259" key="9">
    <source>
        <dbReference type="PROSITE" id="PS50851"/>
    </source>
</evidence>
<dbReference type="Pfam" id="PF01584">
    <property type="entry name" value="CheW"/>
    <property type="match status" value="1"/>
</dbReference>
<dbReference type="EMBL" id="CWOW01000003">
    <property type="protein sequence ID" value="CSA18317.1"/>
    <property type="molecule type" value="Genomic_DNA"/>
</dbReference>
<dbReference type="GO" id="GO:0000155">
    <property type="term" value="F:phosphorelay sensor kinase activity"/>
    <property type="evidence" value="ECO:0007669"/>
    <property type="project" value="InterPro"/>
</dbReference>
<evidence type="ECO:0000256" key="3">
    <source>
        <dbReference type="ARBA" id="ARBA00021495"/>
    </source>
</evidence>
<feature type="domain" description="CheW-like" evidence="9">
    <location>
        <begin position="349"/>
        <end position="483"/>
    </location>
</feature>
<dbReference type="InterPro" id="IPR003594">
    <property type="entry name" value="HATPase_dom"/>
</dbReference>
<evidence type="ECO:0000313" key="10">
    <source>
        <dbReference type="EMBL" id="CSA18317.1"/>
    </source>
</evidence>
<dbReference type="AlphaFoldDB" id="A0A655PUV9"/>
<accession>A0A655PUV9</accession>
<comment type="function">
    <text evidence="7">Involved in the transmission of sensory signals from the chemoreceptors to the flagellar motors. CheA is autophosphorylated; it can transfer its phosphate group to either CheB or CheY.</text>
</comment>
<evidence type="ECO:0000256" key="2">
    <source>
        <dbReference type="ARBA" id="ARBA00012438"/>
    </source>
</evidence>
<dbReference type="SUPFAM" id="SSF50341">
    <property type="entry name" value="CheW-like"/>
    <property type="match status" value="1"/>
</dbReference>
<dbReference type="CDD" id="cd16916">
    <property type="entry name" value="HATPase_CheA-like"/>
    <property type="match status" value="1"/>
</dbReference>
<dbReference type="PROSITE" id="PS50851">
    <property type="entry name" value="CHEW"/>
    <property type="match status" value="1"/>
</dbReference>
<gene>
    <name evidence="10" type="primary">cheA-1</name>
    <name evidence="10" type="ORF">ERS013165_00981</name>
</gene>
<dbReference type="InterPro" id="IPR004105">
    <property type="entry name" value="CheA-like_dim"/>
</dbReference>
<evidence type="ECO:0000256" key="5">
    <source>
        <dbReference type="ARBA" id="ARBA00022679"/>
    </source>
</evidence>
<keyword evidence="4" id="KW-0597">Phosphoprotein</keyword>
<dbReference type="InterPro" id="IPR005467">
    <property type="entry name" value="His_kinase_dom"/>
</dbReference>
<dbReference type="InterPro" id="IPR036890">
    <property type="entry name" value="HATPase_C_sf"/>
</dbReference>
<sequence>MLREEQVSESVRAGTFLSIKNLYCALSQQISDRPAPLPESVSADELITLFDNILLSFAHRTAIIDKCENEPAQPSAITVNEQLDKVKKKQIKTLKVDQEKVDLLMDLVGELIVAKNSMQYLAYRAENEFGVRKLAQDIKAEQSVISRLAEDLQSVVMQVRMVPLATVFQRYPRLIRDISRKLGKQVDLIIEGEDTEADKSIVEDLSEPLVHLIRNALDHGIESPDIRREQGKNPTGKITLSAFTLDDSVIIKMSDDGKGVDVERVKTKALERGLVEASKLERMSQQEIIHLIFEPGFSTVEQVSDLSGRGVGMDAVRTAIERNGGTLTLSSEPGKGSEITMILPLSMTISRVMMFELEQQSFAIPIESVIQTLKISRHKDIRRVKNLDTFILRGETVPILYLKRAFEMNSAQIYPDIQPILVVRVGDDVLGLAVDRLQEGQDVIIKPLEGALATFSIYRGAAIMGDGRVLLVLDTEEVVKHAR</sequence>
<dbReference type="GO" id="GO:0005737">
    <property type="term" value="C:cytoplasm"/>
    <property type="evidence" value="ECO:0007669"/>
    <property type="project" value="InterPro"/>
</dbReference>
<organism evidence="10 11">
    <name type="scientific">Vibrio cholerae</name>
    <dbReference type="NCBI Taxonomy" id="666"/>
    <lineage>
        <taxon>Bacteria</taxon>
        <taxon>Pseudomonadati</taxon>
        <taxon>Pseudomonadota</taxon>
        <taxon>Gammaproteobacteria</taxon>
        <taxon>Vibrionales</taxon>
        <taxon>Vibrionaceae</taxon>
        <taxon>Vibrio</taxon>
    </lineage>
</organism>
<proteinExistence type="predicted"/>
<dbReference type="InterPro" id="IPR036061">
    <property type="entry name" value="CheW-like_dom_sf"/>
</dbReference>
<keyword evidence="5 10" id="KW-0808">Transferase</keyword>
<dbReference type="Gene3D" id="2.30.30.40">
    <property type="entry name" value="SH3 Domains"/>
    <property type="match status" value="1"/>
</dbReference>
<dbReference type="InterPro" id="IPR051315">
    <property type="entry name" value="Bact_Chemotaxis_CheA"/>
</dbReference>
<dbReference type="SMART" id="SM00260">
    <property type="entry name" value="CheW"/>
    <property type="match status" value="1"/>
</dbReference>
<dbReference type="SUPFAM" id="SSF55874">
    <property type="entry name" value="ATPase domain of HSP90 chaperone/DNA topoisomerase II/histidine kinase"/>
    <property type="match status" value="1"/>
</dbReference>
<dbReference type="PANTHER" id="PTHR43395">
    <property type="entry name" value="SENSOR HISTIDINE KINASE CHEA"/>
    <property type="match status" value="1"/>
</dbReference>
<reference evidence="10 11" key="1">
    <citation type="submission" date="2015-07" db="EMBL/GenBank/DDBJ databases">
        <authorList>
            <consortium name="Pathogen Informatics"/>
        </authorList>
    </citation>
    <scope>NUCLEOTIDE SEQUENCE [LARGE SCALE GENOMIC DNA]</scope>
    <source>
        <strain evidence="10 11">A51</strain>
    </source>
</reference>
<dbReference type="InterPro" id="IPR002545">
    <property type="entry name" value="CheW-lke_dom"/>
</dbReference>
<dbReference type="Gene3D" id="3.30.565.10">
    <property type="entry name" value="Histidine kinase-like ATPase, C-terminal domain"/>
    <property type="match status" value="1"/>
</dbReference>
<dbReference type="InterPro" id="IPR004358">
    <property type="entry name" value="Sig_transdc_His_kin-like_C"/>
</dbReference>
<dbReference type="Pfam" id="PF02895">
    <property type="entry name" value="H-kinase_dim"/>
    <property type="match status" value="1"/>
</dbReference>
<evidence type="ECO:0000256" key="4">
    <source>
        <dbReference type="ARBA" id="ARBA00022553"/>
    </source>
</evidence>
<dbReference type="PROSITE" id="PS50109">
    <property type="entry name" value="HIS_KIN"/>
    <property type="match status" value="1"/>
</dbReference>
<evidence type="ECO:0000256" key="7">
    <source>
        <dbReference type="ARBA" id="ARBA00035100"/>
    </source>
</evidence>
<feature type="domain" description="Histidine kinase" evidence="8">
    <location>
        <begin position="102"/>
        <end position="347"/>
    </location>
</feature>
<dbReference type="PANTHER" id="PTHR43395:SF1">
    <property type="entry name" value="CHEMOTAXIS PROTEIN CHEA"/>
    <property type="match status" value="1"/>
</dbReference>
<protein>
    <recommendedName>
        <fullName evidence="3">Chemotaxis protein CheA</fullName>
        <ecNumber evidence="2">2.7.13.3</ecNumber>
    </recommendedName>
</protein>
<evidence type="ECO:0000313" key="11">
    <source>
        <dbReference type="Proteomes" id="UP000044806"/>
    </source>
</evidence>
<dbReference type="EC" id="2.7.13.3" evidence="2"/>
<evidence type="ECO:0000256" key="1">
    <source>
        <dbReference type="ARBA" id="ARBA00000085"/>
    </source>
</evidence>
<dbReference type="Proteomes" id="UP000044806">
    <property type="component" value="Unassembled WGS sequence"/>
</dbReference>
<dbReference type="FunFam" id="3.30.565.10:FF:000016">
    <property type="entry name" value="Chemotaxis protein CheA, putative"/>
    <property type="match status" value="1"/>
</dbReference>